<reference evidence="1" key="1">
    <citation type="submission" date="2020-04" db="EMBL/GenBank/DDBJ databases">
        <authorList>
            <person name="Chiriac C."/>
            <person name="Salcher M."/>
            <person name="Ghai R."/>
            <person name="Kavagutti S V."/>
        </authorList>
    </citation>
    <scope>NUCLEOTIDE SEQUENCE</scope>
</reference>
<dbReference type="EMBL" id="LR796186">
    <property type="protein sequence ID" value="CAB4124574.1"/>
    <property type="molecule type" value="Genomic_DNA"/>
</dbReference>
<accession>A0A6J5KQ90</accession>
<name>A0A6J5KQ90_9CAUD</name>
<proteinExistence type="predicted"/>
<protein>
    <submittedName>
        <fullName evidence="1">Uncharacterized protein</fullName>
    </submittedName>
</protein>
<gene>
    <name evidence="1" type="ORF">UFOVP58_11</name>
</gene>
<organism evidence="1">
    <name type="scientific">uncultured Caudovirales phage</name>
    <dbReference type="NCBI Taxonomy" id="2100421"/>
    <lineage>
        <taxon>Viruses</taxon>
        <taxon>Duplodnaviria</taxon>
        <taxon>Heunggongvirae</taxon>
        <taxon>Uroviricota</taxon>
        <taxon>Caudoviricetes</taxon>
        <taxon>Peduoviridae</taxon>
        <taxon>Maltschvirus</taxon>
        <taxon>Maltschvirus maltsch</taxon>
    </lineage>
</organism>
<sequence length="62" mass="7075">MDSTKRQKLENFILYLSEFGLADSTIIRMASGRLSVKPREVKEILNSVIRSSDEAQTDRTQT</sequence>
<evidence type="ECO:0000313" key="1">
    <source>
        <dbReference type="EMBL" id="CAB4124574.1"/>
    </source>
</evidence>